<feature type="region of interest" description="Disordered" evidence="1">
    <location>
        <begin position="960"/>
        <end position="1249"/>
    </location>
</feature>
<feature type="compositionally biased region" description="Polar residues" evidence="1">
    <location>
        <begin position="1126"/>
        <end position="1135"/>
    </location>
</feature>
<keyword evidence="3" id="KW-1185">Reference proteome</keyword>
<proteinExistence type="predicted"/>
<feature type="compositionally biased region" description="Polar residues" evidence="1">
    <location>
        <begin position="1182"/>
        <end position="1215"/>
    </location>
</feature>
<feature type="compositionally biased region" description="Polar residues" evidence="1">
    <location>
        <begin position="344"/>
        <end position="362"/>
    </location>
</feature>
<feature type="compositionally biased region" description="Polar residues" evidence="1">
    <location>
        <begin position="471"/>
        <end position="480"/>
    </location>
</feature>
<dbReference type="OrthoDB" id="3941926at2759"/>
<protein>
    <submittedName>
        <fullName evidence="2">Uncharacterized protein</fullName>
    </submittedName>
</protein>
<name>A0A0B4HJ21_METGA</name>
<accession>A0A0B4HJ21</accession>
<feature type="compositionally biased region" description="Low complexity" evidence="1">
    <location>
        <begin position="314"/>
        <end position="326"/>
    </location>
</feature>
<feature type="region of interest" description="Disordered" evidence="1">
    <location>
        <begin position="752"/>
        <end position="918"/>
    </location>
</feature>
<comment type="caution">
    <text evidence="2">The sequence shown here is derived from an EMBL/GenBank/DDBJ whole genome shotgun (WGS) entry which is preliminary data.</text>
</comment>
<reference evidence="2 3" key="1">
    <citation type="journal article" date="2014" name="Proc. Natl. Acad. Sci. U.S.A.">
        <title>Trajectory and genomic determinants of fungal-pathogen speciation and host adaptation.</title>
        <authorList>
            <person name="Hu X."/>
            <person name="Xiao G."/>
            <person name="Zheng P."/>
            <person name="Shang Y."/>
            <person name="Su Y."/>
            <person name="Zhang X."/>
            <person name="Liu X."/>
            <person name="Zhan S."/>
            <person name="St Leger R.J."/>
            <person name="Wang C."/>
        </authorList>
    </citation>
    <scope>NUCLEOTIDE SEQUENCE [LARGE SCALE GENOMIC DNA]</scope>
    <source>
        <strain evidence="2 3">ARSEF 977</strain>
    </source>
</reference>
<feature type="compositionally biased region" description="Basic and acidic residues" evidence="1">
    <location>
        <begin position="874"/>
        <end position="883"/>
    </location>
</feature>
<evidence type="ECO:0000256" key="1">
    <source>
        <dbReference type="SAM" id="MobiDB-lite"/>
    </source>
</evidence>
<feature type="compositionally biased region" description="Polar residues" evidence="1">
    <location>
        <begin position="839"/>
        <end position="852"/>
    </location>
</feature>
<feature type="compositionally biased region" description="Pro residues" evidence="1">
    <location>
        <begin position="763"/>
        <end position="776"/>
    </location>
</feature>
<gene>
    <name evidence="2" type="ORF">MGU_03311</name>
</gene>
<dbReference type="HOGENOM" id="CLU_287442_0_0_1"/>
<dbReference type="EMBL" id="AZNH01000007">
    <property type="protein sequence ID" value="KID89906.1"/>
    <property type="molecule type" value="Genomic_DNA"/>
</dbReference>
<evidence type="ECO:0000313" key="2">
    <source>
        <dbReference type="EMBL" id="KID89906.1"/>
    </source>
</evidence>
<feature type="region of interest" description="Disordered" evidence="1">
    <location>
        <begin position="495"/>
        <end position="574"/>
    </location>
</feature>
<feature type="region of interest" description="Disordered" evidence="1">
    <location>
        <begin position="1"/>
        <end position="41"/>
    </location>
</feature>
<sequence length="1249" mass="136581">MAALVPEHPGLQHPPEDMANSKGTPANAVPNDLPATNETARETGSVGVAYPIIGGDGPDKDFYTKTPAGGKEELNKMDLEKLAHDINRIDSNNLLNTLLRSGIEEQKLRVVRDEIRKWLHEWFDGSYDEWLMGYYWCIYPTRVQHPTRVCVISDVGFKKMRSEISLGNMLVLRYVLGEQNVNLMTQNGDKGLDADGIWSADGKKPFNKPQLGGHWFDPYGQCFKPPPWNVYTGQFRPSNAMFGQPIYPQVTFPTASAVEDLRRTTAAATPNHPRAIVNSTSQSRPISSVKQHATTSPRTNAVSPNNRNQPRRSVNAANNVGPAVVAQTQASPSPLPRKDRPVQHVTTDGKSPLTQAQPSSSKSPRRNHAGKSGPIAPMAAKHTPTRPRGPMTNGNGKPAGRHIPDKMGQTGPPMSHNGPPTQPPQTRKQGGLASNACVELPSKPRSDGRRAVSSGDAPYVNSTAYGDGDSMQGNGSSNGAFVQPATYDRAFQAQPSHQLPTAAPGRNASPAGTTSTLRDGSYTRGGDKNKGRRGPQNHRPQAEYPVQDGKGSFYSQNSHQIDTARGGYGNNTYHYHNRDPDYEDRELMRHRRSVFAKFEERSDGHPEDIRSRLKSAMTGQFGKVENVFHASKKNGRVFIVLFECEASAVKALRSACLENREKGIKIEIRRPYMKQWKKDPYVNRGGRPGNQQHQPYQNEPHFPMGNGMPPPDNQQGYNARSLHNLRPANPMMMRNVPHSLYRDFLGAGAYEPGTQAHASRSPFPQPMMPQQAPPQSPQVFQIPRQEASKVIPKQDEEKTTKPAADQEAAKSLEWKAQSKPPSEEALENDDPFEKDRAITPTSQGSKSSQTSNRKVRVSLPSVSPPRLTQSTASKIEKPIKEPGKSPVGQEAPPKLRNSPDDVITPVQPSHTRKVPDEKSFEVPLAIIKGSETSATTTTAVTGTRSNLTAEQIKRRRAYSNMIAVPLSPSKVKKTTSTENDPANAIRDKAASSESLPSDTACHVPKPAQHIPDAETSSVKSDESKTMSASSSPSNCSPSSNPKKTPDNWKTAGSHSGYHSKVSKTPRSPVKKNAEASKNQKLTTQEENVVERGSCFPSRADQDSFKFPGNGRETIRVRKVDKGETASMESSVQDRGTTSRKRGCKTRPASRSVGFIDQNQQQESQPRVEVIRGTDSATRHEASASTTNHARQISTPRNTSPASVGGSNKVNLQNASSDRDNGGGTGWQKVRSRRRASKRTNTPGSSDHQG</sequence>
<dbReference type="AlphaFoldDB" id="A0A0B4HJ21"/>
<evidence type="ECO:0000313" key="3">
    <source>
        <dbReference type="Proteomes" id="UP000031192"/>
    </source>
</evidence>
<dbReference type="Proteomes" id="UP000031192">
    <property type="component" value="Unassembled WGS sequence"/>
</dbReference>
<feature type="compositionally biased region" description="Basic and acidic residues" evidence="1">
    <location>
        <begin position="1112"/>
        <end position="1123"/>
    </location>
</feature>
<feature type="compositionally biased region" description="Polar residues" evidence="1">
    <location>
        <begin position="277"/>
        <end position="312"/>
    </location>
</feature>
<feature type="compositionally biased region" description="Polar residues" evidence="1">
    <location>
        <begin position="1075"/>
        <end position="1086"/>
    </location>
</feature>
<feature type="compositionally biased region" description="Low complexity" evidence="1">
    <location>
        <begin position="1027"/>
        <end position="1041"/>
    </location>
</feature>
<feature type="compositionally biased region" description="Basic and acidic residues" evidence="1">
    <location>
        <begin position="1168"/>
        <end position="1181"/>
    </location>
</feature>
<feature type="region of interest" description="Disordered" evidence="1">
    <location>
        <begin position="686"/>
        <end position="714"/>
    </location>
</feature>
<feature type="compositionally biased region" description="Polar residues" evidence="1">
    <location>
        <begin position="1238"/>
        <end position="1249"/>
    </location>
</feature>
<organism evidence="2 3">
    <name type="scientific">Metarhizium guizhouense (strain ARSEF 977)</name>
    <dbReference type="NCBI Taxonomy" id="1276136"/>
    <lineage>
        <taxon>Eukaryota</taxon>
        <taxon>Fungi</taxon>
        <taxon>Dikarya</taxon>
        <taxon>Ascomycota</taxon>
        <taxon>Pezizomycotina</taxon>
        <taxon>Sordariomycetes</taxon>
        <taxon>Hypocreomycetidae</taxon>
        <taxon>Hypocreales</taxon>
        <taxon>Clavicipitaceae</taxon>
        <taxon>Metarhizium</taxon>
    </lineage>
</organism>
<feature type="region of interest" description="Disordered" evidence="1">
    <location>
        <begin position="266"/>
        <end position="482"/>
    </location>
</feature>